<evidence type="ECO:0000313" key="2">
    <source>
        <dbReference type="EMBL" id="MFD2569885.1"/>
    </source>
</evidence>
<dbReference type="PROSITE" id="PS50093">
    <property type="entry name" value="PKD"/>
    <property type="match status" value="1"/>
</dbReference>
<sequence>MQILRSWLADIGDKTSTLVYGRTAALTGILLFLGTTYSSGQNQNYCNNPGALAKGEFTIDKEKICVGTPVKITGKPSYVGNDGYDFRYNGNGLPTSLVPGTPLPSFTYTQPGSYTIIQIGSSGSGSVFCRTVTVLPLDPVKFTVKACSGRTATLVFDQTTLGQYDTYILNWGDGNVLAGNRTTLLAQTTHTYNNNGPYTISITGRYEAPAGCDGERSSQVAQFATTSQPTISKLTSLNDNSISIQYQVSSGSSAELYRKDASGNYVPTGQIGNGSAPFTVQADTKQVQCFQVVAQDACSTAGFRSDEVCSLVLDAKAVSKQNDLSWQAYAGTVSAAKPFRYYRILRNGNPVGGALTNRTATTYSDNNNIQCGLAYCYSLEATIGPTTVTSAPACATGINGEAPGSLSNVFVSIENNRPRLVVGLPSVGASASYTLAISRSTGTSGNFQPVGTSVNRNTFVDESANPDAGSYCYQITYQNNCKLSSPPSQPVCTVFLGASTSGISWTTESPFSTGDAAGYTVEVIDSVNGTKEYVEVQKKNNFEPDPNDPNLQSQKYRIIAVSSSGVPSYSNFFTFRREARILVPDAFTPNGDNTNETFIAKGIYVDQFTMTIYNRWGSVIYSTTDKAKGWDGTAEGQPSPPGQYMYRIEVVDLTGQKTVRTGALLLIR</sequence>
<evidence type="ECO:0000259" key="1">
    <source>
        <dbReference type="PROSITE" id="PS50093"/>
    </source>
</evidence>
<comment type="caution">
    <text evidence="2">The sequence shown here is derived from an EMBL/GenBank/DDBJ whole genome shotgun (WGS) entry which is preliminary data.</text>
</comment>
<dbReference type="InterPro" id="IPR000601">
    <property type="entry name" value="PKD_dom"/>
</dbReference>
<reference evidence="3" key="1">
    <citation type="journal article" date="2019" name="Int. J. Syst. Evol. Microbiol.">
        <title>The Global Catalogue of Microorganisms (GCM) 10K type strain sequencing project: providing services to taxonomists for standard genome sequencing and annotation.</title>
        <authorList>
            <consortium name="The Broad Institute Genomics Platform"/>
            <consortium name="The Broad Institute Genome Sequencing Center for Infectious Disease"/>
            <person name="Wu L."/>
            <person name="Ma J."/>
        </authorList>
    </citation>
    <scope>NUCLEOTIDE SEQUENCE [LARGE SCALE GENOMIC DNA]</scope>
    <source>
        <strain evidence="3">KCTC 42805</strain>
    </source>
</reference>
<keyword evidence="3" id="KW-1185">Reference proteome</keyword>
<dbReference type="NCBIfam" id="TIGR04131">
    <property type="entry name" value="Bac_Flav_CTERM"/>
    <property type="match status" value="1"/>
</dbReference>
<gene>
    <name evidence="2" type="ORF">ACFSUS_04520</name>
</gene>
<dbReference type="InterPro" id="IPR026341">
    <property type="entry name" value="T9SS_type_B"/>
</dbReference>
<protein>
    <submittedName>
        <fullName evidence="2">Gliding motility-associated C-terminal domain-containing protein</fullName>
    </submittedName>
</protein>
<dbReference type="EMBL" id="JBHULN010000002">
    <property type="protein sequence ID" value="MFD2569885.1"/>
    <property type="molecule type" value="Genomic_DNA"/>
</dbReference>
<dbReference type="Gene3D" id="2.60.40.10">
    <property type="entry name" value="Immunoglobulins"/>
    <property type="match status" value="2"/>
</dbReference>
<accession>A0ABW5LYP2</accession>
<dbReference type="Proteomes" id="UP001597469">
    <property type="component" value="Unassembled WGS sequence"/>
</dbReference>
<organism evidence="2 3">
    <name type="scientific">Spirosoma soli</name>
    <dbReference type="NCBI Taxonomy" id="1770529"/>
    <lineage>
        <taxon>Bacteria</taxon>
        <taxon>Pseudomonadati</taxon>
        <taxon>Bacteroidota</taxon>
        <taxon>Cytophagia</taxon>
        <taxon>Cytophagales</taxon>
        <taxon>Cytophagaceae</taxon>
        <taxon>Spirosoma</taxon>
    </lineage>
</organism>
<feature type="domain" description="PKD" evidence="1">
    <location>
        <begin position="153"/>
        <end position="203"/>
    </location>
</feature>
<dbReference type="Pfam" id="PF13585">
    <property type="entry name" value="CHU_C"/>
    <property type="match status" value="1"/>
</dbReference>
<name>A0ABW5LYP2_9BACT</name>
<evidence type="ECO:0000313" key="3">
    <source>
        <dbReference type="Proteomes" id="UP001597469"/>
    </source>
</evidence>
<dbReference type="SUPFAM" id="SSF49299">
    <property type="entry name" value="PKD domain"/>
    <property type="match status" value="1"/>
</dbReference>
<proteinExistence type="predicted"/>
<dbReference type="RefSeq" id="WP_381519679.1">
    <property type="nucleotide sequence ID" value="NZ_JBHULN010000002.1"/>
</dbReference>
<dbReference type="InterPro" id="IPR035986">
    <property type="entry name" value="PKD_dom_sf"/>
</dbReference>
<dbReference type="InterPro" id="IPR013783">
    <property type="entry name" value="Ig-like_fold"/>
</dbReference>